<dbReference type="Proteomes" id="UP001197247">
    <property type="component" value="Unassembled WGS sequence"/>
</dbReference>
<keyword evidence="2" id="KW-1185">Reference proteome</keyword>
<protein>
    <submittedName>
        <fullName evidence="1">Uncharacterized protein</fullName>
    </submittedName>
</protein>
<sequence>MVDDPDTLLRSAIARQDITSTTRLSVITAHKPVVGGGTANTAVLAGGPDGPNAVAATVTSTFWLERLAGERRASQLQYTQNMLLNFNGLSWPHITVATLRRTA</sequence>
<reference evidence="1 2" key="1">
    <citation type="submission" date="2021-05" db="EMBL/GenBank/DDBJ databases">
        <title>Kineosporia and Streptomyces sp. nov. two new marine actinobacteria isolated from Coral.</title>
        <authorList>
            <person name="Buangrab K."/>
            <person name="Sutthacheep M."/>
            <person name="Yeemin T."/>
            <person name="Harunari E."/>
            <person name="Igarashi Y."/>
            <person name="Kanchanasin P."/>
            <person name="Tanasupawat S."/>
            <person name="Phongsopitanun W."/>
        </authorList>
    </citation>
    <scope>NUCLEOTIDE SEQUENCE [LARGE SCALE GENOMIC DNA]</scope>
    <source>
        <strain evidence="1 2">J2-2</strain>
    </source>
</reference>
<evidence type="ECO:0000313" key="1">
    <source>
        <dbReference type="EMBL" id="MBT0768175.1"/>
    </source>
</evidence>
<evidence type="ECO:0000313" key="2">
    <source>
        <dbReference type="Proteomes" id="UP001197247"/>
    </source>
</evidence>
<comment type="caution">
    <text evidence="1">The sequence shown here is derived from an EMBL/GenBank/DDBJ whole genome shotgun (WGS) entry which is preliminary data.</text>
</comment>
<gene>
    <name evidence="1" type="ORF">KIH74_04530</name>
</gene>
<dbReference type="RefSeq" id="WP_214154480.1">
    <property type="nucleotide sequence ID" value="NZ_JAHBAY010000002.1"/>
</dbReference>
<accession>A0ABS5TAU6</accession>
<organism evidence="1 2">
    <name type="scientific">Kineosporia corallincola</name>
    <dbReference type="NCBI Taxonomy" id="2835133"/>
    <lineage>
        <taxon>Bacteria</taxon>
        <taxon>Bacillati</taxon>
        <taxon>Actinomycetota</taxon>
        <taxon>Actinomycetes</taxon>
        <taxon>Kineosporiales</taxon>
        <taxon>Kineosporiaceae</taxon>
        <taxon>Kineosporia</taxon>
    </lineage>
</organism>
<name>A0ABS5TAU6_9ACTN</name>
<proteinExistence type="predicted"/>
<dbReference type="EMBL" id="JAHBAY010000002">
    <property type="protein sequence ID" value="MBT0768175.1"/>
    <property type="molecule type" value="Genomic_DNA"/>
</dbReference>